<protein>
    <submittedName>
        <fullName evidence="2">Putative secreted protein</fullName>
    </submittedName>
</protein>
<feature type="signal peptide" evidence="1">
    <location>
        <begin position="1"/>
        <end position="26"/>
    </location>
</feature>
<keyword evidence="1" id="KW-0732">Signal</keyword>
<feature type="chain" id="PRO_5014623772" evidence="1">
    <location>
        <begin position="27"/>
        <end position="154"/>
    </location>
</feature>
<evidence type="ECO:0000256" key="1">
    <source>
        <dbReference type="SAM" id="SignalP"/>
    </source>
</evidence>
<sequence>MMKKMLMLVSLLLLLLLLFWSRRGRFRVIRGTHRSSPSVVALLYGRERFSSVRVPTHVHLHMCRVCVFIFVYSFAQTLYRVVSRRLLVTTDEPPTFAQGISYRQEERSNHFTASTATTFVDHHRSLRLFSSLAFETPRSQHQNDTLAFRTTPAQ</sequence>
<organism evidence="2">
    <name type="scientific">Anopheles darlingi</name>
    <name type="common">Mosquito</name>
    <dbReference type="NCBI Taxonomy" id="43151"/>
    <lineage>
        <taxon>Eukaryota</taxon>
        <taxon>Metazoa</taxon>
        <taxon>Ecdysozoa</taxon>
        <taxon>Arthropoda</taxon>
        <taxon>Hexapoda</taxon>
        <taxon>Insecta</taxon>
        <taxon>Pterygota</taxon>
        <taxon>Neoptera</taxon>
        <taxon>Endopterygota</taxon>
        <taxon>Diptera</taxon>
        <taxon>Nematocera</taxon>
        <taxon>Culicoidea</taxon>
        <taxon>Culicidae</taxon>
        <taxon>Anophelinae</taxon>
        <taxon>Anopheles</taxon>
    </lineage>
</organism>
<dbReference type="AlphaFoldDB" id="A0A2M4DCX7"/>
<reference evidence="2" key="1">
    <citation type="submission" date="2018-01" db="EMBL/GenBank/DDBJ databases">
        <title>An insight into the sialome of Amazonian anophelines.</title>
        <authorList>
            <person name="Ribeiro J.M."/>
            <person name="Scarpassa V."/>
            <person name="Calvo E."/>
        </authorList>
    </citation>
    <scope>NUCLEOTIDE SEQUENCE</scope>
</reference>
<accession>A0A2M4DCX7</accession>
<dbReference type="EMBL" id="GGFL01011218">
    <property type="protein sequence ID" value="MBW75396.1"/>
    <property type="molecule type" value="Transcribed_RNA"/>
</dbReference>
<evidence type="ECO:0000313" key="2">
    <source>
        <dbReference type="EMBL" id="MBW75396.1"/>
    </source>
</evidence>
<name>A0A2M4DCX7_ANODA</name>
<proteinExistence type="predicted"/>